<comment type="caution">
    <text evidence="1">The sequence shown here is derived from an EMBL/GenBank/DDBJ whole genome shotgun (WGS) entry which is preliminary data.</text>
</comment>
<protein>
    <submittedName>
        <fullName evidence="1">Uncharacterized protein</fullName>
    </submittedName>
</protein>
<gene>
    <name evidence="1" type="ORF">CDL15_Pgr001006</name>
</gene>
<dbReference type="Proteomes" id="UP000197138">
    <property type="component" value="Unassembled WGS sequence"/>
</dbReference>
<dbReference type="AlphaFoldDB" id="A0A218XIL8"/>
<evidence type="ECO:0000313" key="1">
    <source>
        <dbReference type="EMBL" id="OWM84566.1"/>
    </source>
</evidence>
<dbReference type="EMBL" id="MTKT01001357">
    <property type="protein sequence ID" value="OWM84566.1"/>
    <property type="molecule type" value="Genomic_DNA"/>
</dbReference>
<name>A0A218XIL8_PUNGR</name>
<organism evidence="1 2">
    <name type="scientific">Punica granatum</name>
    <name type="common">Pomegranate</name>
    <dbReference type="NCBI Taxonomy" id="22663"/>
    <lineage>
        <taxon>Eukaryota</taxon>
        <taxon>Viridiplantae</taxon>
        <taxon>Streptophyta</taxon>
        <taxon>Embryophyta</taxon>
        <taxon>Tracheophyta</taxon>
        <taxon>Spermatophyta</taxon>
        <taxon>Magnoliopsida</taxon>
        <taxon>eudicotyledons</taxon>
        <taxon>Gunneridae</taxon>
        <taxon>Pentapetalae</taxon>
        <taxon>rosids</taxon>
        <taxon>malvids</taxon>
        <taxon>Myrtales</taxon>
        <taxon>Lythraceae</taxon>
        <taxon>Punica</taxon>
    </lineage>
</organism>
<evidence type="ECO:0000313" key="2">
    <source>
        <dbReference type="Proteomes" id="UP000197138"/>
    </source>
</evidence>
<reference evidence="2" key="1">
    <citation type="journal article" date="2017" name="Plant J.">
        <title>The pomegranate (Punica granatum L.) genome and the genomics of punicalagin biosynthesis.</title>
        <authorList>
            <person name="Qin G."/>
            <person name="Xu C."/>
            <person name="Ming R."/>
            <person name="Tang H."/>
            <person name="Guyot R."/>
            <person name="Kramer E.M."/>
            <person name="Hu Y."/>
            <person name="Yi X."/>
            <person name="Qi Y."/>
            <person name="Xu X."/>
            <person name="Gao Z."/>
            <person name="Pan H."/>
            <person name="Jian J."/>
            <person name="Tian Y."/>
            <person name="Yue Z."/>
            <person name="Xu Y."/>
        </authorList>
    </citation>
    <scope>NUCLEOTIDE SEQUENCE [LARGE SCALE GENOMIC DNA]</scope>
    <source>
        <strain evidence="2">cv. Dabenzi</strain>
    </source>
</reference>
<sequence length="111" mass="12268">MVYGVTWQRWSKKSKATATFSRSSTIGKLSDWWGYIPFAALTRGELSLLSVRGMVAEEGWKGLFEVFRLQDAICGLRDDGYWLLCIAVSAINSYGFAMNEAGSEVGLIGLC</sequence>
<accession>A0A218XIL8</accession>
<proteinExistence type="predicted"/>